<sequence length="95" mass="10467">MANTPVADRVVQVPAVVLLLAVQKTKTDSFDQAKTTSLEPSLVPRAVHEESQVQGRVARRKIMETTTIALPVAVDLVLESEAAVEDDNRTIFRRK</sequence>
<protein>
    <submittedName>
        <fullName evidence="1">Uncharacterized protein</fullName>
    </submittedName>
</protein>
<dbReference type="Proteomes" id="UP000095751">
    <property type="component" value="Unassembled WGS sequence"/>
</dbReference>
<evidence type="ECO:0000313" key="2">
    <source>
        <dbReference type="Proteomes" id="UP000095751"/>
    </source>
</evidence>
<evidence type="ECO:0000313" key="1">
    <source>
        <dbReference type="EMBL" id="OEU05686.1"/>
    </source>
</evidence>
<keyword evidence="2" id="KW-1185">Reference proteome</keyword>
<organism evidence="1 2">
    <name type="scientific">Fragilariopsis cylindrus CCMP1102</name>
    <dbReference type="NCBI Taxonomy" id="635003"/>
    <lineage>
        <taxon>Eukaryota</taxon>
        <taxon>Sar</taxon>
        <taxon>Stramenopiles</taxon>
        <taxon>Ochrophyta</taxon>
        <taxon>Bacillariophyta</taxon>
        <taxon>Bacillariophyceae</taxon>
        <taxon>Bacillariophycidae</taxon>
        <taxon>Bacillariales</taxon>
        <taxon>Bacillariaceae</taxon>
        <taxon>Fragilariopsis</taxon>
    </lineage>
</organism>
<proteinExistence type="predicted"/>
<dbReference type="EMBL" id="KV784557">
    <property type="protein sequence ID" value="OEU05686.1"/>
    <property type="molecule type" value="Genomic_DNA"/>
</dbReference>
<dbReference type="AlphaFoldDB" id="A0A1E7EIH8"/>
<accession>A0A1E7EIH8</accession>
<dbReference type="KEGG" id="fcy:FRACYDRAFT_223113"/>
<dbReference type="InParanoid" id="A0A1E7EIH8"/>
<gene>
    <name evidence="1" type="ORF">FRACYDRAFT_223113</name>
</gene>
<name>A0A1E7EIH8_9STRA</name>
<reference evidence="1 2" key="1">
    <citation type="submission" date="2016-09" db="EMBL/GenBank/DDBJ databases">
        <title>Extensive genetic diversity and differential bi-allelic expression allows diatom success in the polar Southern Ocean.</title>
        <authorList>
            <consortium name="DOE Joint Genome Institute"/>
            <person name="Mock T."/>
            <person name="Otillar R.P."/>
            <person name="Strauss J."/>
            <person name="Dupont C."/>
            <person name="Frickenhaus S."/>
            <person name="Maumus F."/>
            <person name="Mcmullan M."/>
            <person name="Sanges R."/>
            <person name="Schmutz J."/>
            <person name="Toseland A."/>
            <person name="Valas R."/>
            <person name="Veluchamy A."/>
            <person name="Ward B.J."/>
            <person name="Allen A."/>
            <person name="Barry K."/>
            <person name="Falciatore A."/>
            <person name="Ferrante M."/>
            <person name="Fortunato A.E."/>
            <person name="Gloeckner G."/>
            <person name="Gruber A."/>
            <person name="Hipkin R."/>
            <person name="Janech M."/>
            <person name="Kroth P."/>
            <person name="Leese F."/>
            <person name="Lindquist E."/>
            <person name="Lyon B.R."/>
            <person name="Martin J."/>
            <person name="Mayer C."/>
            <person name="Parker M."/>
            <person name="Quesneville H."/>
            <person name="Raymond J."/>
            <person name="Uhlig C."/>
            <person name="Valentin K.U."/>
            <person name="Worden A.Z."/>
            <person name="Armbrust E.V."/>
            <person name="Bowler C."/>
            <person name="Green B."/>
            <person name="Moulton V."/>
            <person name="Van Oosterhout C."/>
            <person name="Grigoriev I."/>
        </authorList>
    </citation>
    <scope>NUCLEOTIDE SEQUENCE [LARGE SCALE GENOMIC DNA]</scope>
    <source>
        <strain evidence="1 2">CCMP1102</strain>
    </source>
</reference>